<gene>
    <name evidence="1" type="ORF">NITMOv2_0932</name>
</gene>
<dbReference type="EMBL" id="CP011801">
    <property type="protein sequence ID" value="ALA57366.1"/>
    <property type="molecule type" value="Genomic_DNA"/>
</dbReference>
<proteinExistence type="predicted"/>
<evidence type="ECO:0000313" key="2">
    <source>
        <dbReference type="Proteomes" id="UP000069205"/>
    </source>
</evidence>
<dbReference type="STRING" id="42253.NITMOv2_0932"/>
<dbReference type="KEGG" id="nmv:NITMOv2_0932"/>
<dbReference type="Proteomes" id="UP000069205">
    <property type="component" value="Chromosome"/>
</dbReference>
<name>A0A0K2G8R8_NITMO</name>
<sequence>MQGGARYCIYTGVFSWDARKAIANFEKHRISFEEAATIFGDANALDGSDEEHSADEHRRQRIGRSVAGRIVYVVYTVRRVDHEKETIRIISARQASRRERAAYSRLSD</sequence>
<accession>A0A0K2G8R8</accession>
<protein>
    <recommendedName>
        <fullName evidence="3">BrnT family toxin</fullName>
    </recommendedName>
</protein>
<dbReference type="InterPro" id="IPR007460">
    <property type="entry name" value="BrnT_toxin"/>
</dbReference>
<dbReference type="Gene3D" id="3.10.450.530">
    <property type="entry name" value="Ribonuclease toxin, BrnT, of type II toxin-antitoxin system"/>
    <property type="match status" value="1"/>
</dbReference>
<dbReference type="Pfam" id="PF04365">
    <property type="entry name" value="BrnT_toxin"/>
    <property type="match status" value="1"/>
</dbReference>
<evidence type="ECO:0008006" key="3">
    <source>
        <dbReference type="Google" id="ProtNLM"/>
    </source>
</evidence>
<reference evidence="1 2" key="1">
    <citation type="journal article" date="2015" name="Proc. Natl. Acad. Sci. U.S.A.">
        <title>Expanded metabolic versatility of ubiquitous nitrite-oxidizing bacteria from the genus Nitrospira.</title>
        <authorList>
            <person name="Koch H."/>
            <person name="Lucker S."/>
            <person name="Albertsen M."/>
            <person name="Kitzinger K."/>
            <person name="Herbold C."/>
            <person name="Spieck E."/>
            <person name="Nielsen P.H."/>
            <person name="Wagner M."/>
            <person name="Daims H."/>
        </authorList>
    </citation>
    <scope>NUCLEOTIDE SEQUENCE [LARGE SCALE GENOMIC DNA]</scope>
    <source>
        <strain evidence="1 2">NSP M-1</strain>
    </source>
</reference>
<keyword evidence="2" id="KW-1185">Reference proteome</keyword>
<evidence type="ECO:0000313" key="1">
    <source>
        <dbReference type="EMBL" id="ALA57366.1"/>
    </source>
</evidence>
<dbReference type="InterPro" id="IPR038573">
    <property type="entry name" value="BrnT_sf"/>
</dbReference>
<organism evidence="1 2">
    <name type="scientific">Nitrospira moscoviensis</name>
    <dbReference type="NCBI Taxonomy" id="42253"/>
    <lineage>
        <taxon>Bacteria</taxon>
        <taxon>Pseudomonadati</taxon>
        <taxon>Nitrospirota</taxon>
        <taxon>Nitrospiria</taxon>
        <taxon>Nitrospirales</taxon>
        <taxon>Nitrospiraceae</taxon>
        <taxon>Nitrospira</taxon>
    </lineage>
</organism>
<dbReference type="AlphaFoldDB" id="A0A0K2G8R8"/>